<proteinExistence type="predicted"/>
<keyword evidence="2" id="KW-1185">Reference proteome</keyword>
<accession>A0A7J7MU13</accession>
<reference evidence="1 2" key="1">
    <citation type="journal article" date="2020" name="IScience">
        <title>Genome Sequencing of the Endangered Kingdonia uniflora (Circaeasteraceae, Ranunculales) Reveals Potential Mechanisms of Evolutionary Specialization.</title>
        <authorList>
            <person name="Sun Y."/>
            <person name="Deng T."/>
            <person name="Zhang A."/>
            <person name="Moore M.J."/>
            <person name="Landis J.B."/>
            <person name="Lin N."/>
            <person name="Zhang H."/>
            <person name="Zhang X."/>
            <person name="Huang J."/>
            <person name="Zhang X."/>
            <person name="Sun H."/>
            <person name="Wang H."/>
        </authorList>
    </citation>
    <scope>NUCLEOTIDE SEQUENCE [LARGE SCALE GENOMIC DNA]</scope>
    <source>
        <strain evidence="1">TB1705</strain>
        <tissue evidence="1">Leaf</tissue>
    </source>
</reference>
<organism evidence="1 2">
    <name type="scientific">Kingdonia uniflora</name>
    <dbReference type="NCBI Taxonomy" id="39325"/>
    <lineage>
        <taxon>Eukaryota</taxon>
        <taxon>Viridiplantae</taxon>
        <taxon>Streptophyta</taxon>
        <taxon>Embryophyta</taxon>
        <taxon>Tracheophyta</taxon>
        <taxon>Spermatophyta</taxon>
        <taxon>Magnoliopsida</taxon>
        <taxon>Ranunculales</taxon>
        <taxon>Circaeasteraceae</taxon>
        <taxon>Kingdonia</taxon>
    </lineage>
</organism>
<name>A0A7J7MU13_9MAGN</name>
<evidence type="ECO:0000313" key="2">
    <source>
        <dbReference type="Proteomes" id="UP000541444"/>
    </source>
</evidence>
<dbReference type="AlphaFoldDB" id="A0A7J7MU13"/>
<sequence length="134" mass="14914">RTPLNKVLAYTMAANKTPIGVGTRENDPVLEGEDDTSCAPYAFESQKKIMTSSSHAVAGPPLTSSTIARYKKFRGRLQDFQKSSTVQISCIFCGMKTKRLGYILNTCVNPLEHRPLDFVDKFFSNEGFDMTHLS</sequence>
<evidence type="ECO:0000313" key="1">
    <source>
        <dbReference type="EMBL" id="KAF6158409.1"/>
    </source>
</evidence>
<dbReference type="EMBL" id="JACGCM010001222">
    <property type="protein sequence ID" value="KAF6158409.1"/>
    <property type="molecule type" value="Genomic_DNA"/>
</dbReference>
<feature type="non-terminal residue" evidence="1">
    <location>
        <position position="1"/>
    </location>
</feature>
<dbReference type="Proteomes" id="UP000541444">
    <property type="component" value="Unassembled WGS sequence"/>
</dbReference>
<gene>
    <name evidence="1" type="ORF">GIB67_019448</name>
</gene>
<protein>
    <submittedName>
        <fullName evidence="1">Uncharacterized protein</fullName>
    </submittedName>
</protein>
<comment type="caution">
    <text evidence="1">The sequence shown here is derived from an EMBL/GenBank/DDBJ whole genome shotgun (WGS) entry which is preliminary data.</text>
</comment>